<dbReference type="EMBL" id="NCSJ02000049">
    <property type="protein sequence ID" value="RFU32727.1"/>
    <property type="molecule type" value="Genomic_DNA"/>
</dbReference>
<dbReference type="AlphaFoldDB" id="A0A3E2HH85"/>
<sequence>MQKQKQQQAPAAPKADGTWWLSQLSPSGVPEPQIIDSVMLFNHVFWTCQTIGAATRRVAYPYNMLSAINTRFKCTGTRNGARAADALASIHSVGHLTPTHQPEELSSEKVLKWPAHWLGDGPVVAPWGGMVESLAAAFGSSPQATD</sequence>
<feature type="non-terminal residue" evidence="1">
    <location>
        <position position="146"/>
    </location>
</feature>
<feature type="non-terminal residue" evidence="1">
    <location>
        <position position="1"/>
    </location>
</feature>
<comment type="caution">
    <text evidence="1">The sequence shown here is derived from an EMBL/GenBank/DDBJ whole genome shotgun (WGS) entry which is preliminary data.</text>
</comment>
<name>A0A3E2HH85_SCYLI</name>
<dbReference type="Proteomes" id="UP000258309">
    <property type="component" value="Unassembled WGS sequence"/>
</dbReference>
<proteinExistence type="predicted"/>
<accession>A0A3E2HH85</accession>
<reference evidence="1 2" key="1">
    <citation type="submission" date="2018-05" db="EMBL/GenBank/DDBJ databases">
        <title>Draft genome sequence of Scytalidium lignicola DSM 105466, a ubiquitous saprotrophic fungus.</title>
        <authorList>
            <person name="Buettner E."/>
            <person name="Gebauer A.M."/>
            <person name="Hofrichter M."/>
            <person name="Liers C."/>
            <person name="Kellner H."/>
        </authorList>
    </citation>
    <scope>NUCLEOTIDE SEQUENCE [LARGE SCALE GENOMIC DNA]</scope>
    <source>
        <strain evidence="1 2">DSM 105466</strain>
    </source>
</reference>
<organism evidence="1 2">
    <name type="scientific">Scytalidium lignicola</name>
    <name type="common">Hyphomycete</name>
    <dbReference type="NCBI Taxonomy" id="5539"/>
    <lineage>
        <taxon>Eukaryota</taxon>
        <taxon>Fungi</taxon>
        <taxon>Dikarya</taxon>
        <taxon>Ascomycota</taxon>
        <taxon>Pezizomycotina</taxon>
        <taxon>Leotiomycetes</taxon>
        <taxon>Leotiomycetes incertae sedis</taxon>
        <taxon>Scytalidium</taxon>
    </lineage>
</organism>
<gene>
    <name evidence="1" type="ORF">B7463_g3592</name>
</gene>
<evidence type="ECO:0000313" key="2">
    <source>
        <dbReference type="Proteomes" id="UP000258309"/>
    </source>
</evidence>
<evidence type="ECO:0000313" key="1">
    <source>
        <dbReference type="EMBL" id="RFU32727.1"/>
    </source>
</evidence>
<protein>
    <submittedName>
        <fullName evidence="1">Uncharacterized protein</fullName>
    </submittedName>
</protein>
<keyword evidence="2" id="KW-1185">Reference proteome</keyword>